<evidence type="ECO:0000256" key="1">
    <source>
        <dbReference type="ARBA" id="ARBA00022676"/>
    </source>
</evidence>
<evidence type="ECO:0008006" key="4">
    <source>
        <dbReference type="Google" id="ProtNLM"/>
    </source>
</evidence>
<dbReference type="AlphaFoldDB" id="A0A6C0KRN5"/>
<dbReference type="GO" id="GO:0008107">
    <property type="term" value="F:galactoside 2-alpha-L-fucosyltransferase activity"/>
    <property type="evidence" value="ECO:0007669"/>
    <property type="project" value="InterPro"/>
</dbReference>
<dbReference type="PANTHER" id="PTHR11927">
    <property type="entry name" value="GALACTOSIDE 2-L-FUCOSYLTRANSFERASE"/>
    <property type="match status" value="1"/>
</dbReference>
<dbReference type="CDD" id="cd11301">
    <property type="entry name" value="Fut1_Fut2_like"/>
    <property type="match status" value="1"/>
</dbReference>
<dbReference type="EMBL" id="MN740944">
    <property type="protein sequence ID" value="QHU19074.1"/>
    <property type="molecule type" value="Genomic_DNA"/>
</dbReference>
<keyword evidence="2" id="KW-0808">Transferase</keyword>
<dbReference type="Pfam" id="PF01531">
    <property type="entry name" value="Glyco_transf_11"/>
    <property type="match status" value="1"/>
</dbReference>
<name>A0A6C0KRN5_9ZZZZ</name>
<accession>A0A6C0KRN5</accession>
<dbReference type="InterPro" id="IPR002516">
    <property type="entry name" value="Glyco_trans_11"/>
</dbReference>
<sequence length="283" mass="33877">MITCNLQGGLGNQLFQIFTTLSYALKYSKAFFFINIPVLTNGSIIRYTYWETFLSNLKPFLKNKNDVIQLIYLKENGFLYEDIKIPQNQNIMLVGYFQSHMYFDKYKNMICKLIKLDEKKQIVKERMGERMVENVISMHFRLGDYKKLPEYHPILGERYYINSISYILKEQTNKNRKVSEKILYFCEDDDFLEVEKTIKILESNFPLLKFERENSFLNDWEQLLQMSFCSYNIIANSTFSWWGAYLNNNNEKIVCYPDEWFGKKVSHNTSTLFPEDWIKIDTK</sequence>
<proteinExistence type="predicted"/>
<dbReference type="PANTHER" id="PTHR11927:SF9">
    <property type="entry name" value="L-FUCOSYLTRANSFERASE"/>
    <property type="match status" value="1"/>
</dbReference>
<protein>
    <recommendedName>
        <fullName evidence="4">Glycosyltransferase</fullName>
    </recommendedName>
</protein>
<reference evidence="3" key="1">
    <citation type="journal article" date="2020" name="Nature">
        <title>Giant virus diversity and host interactions through global metagenomics.</title>
        <authorList>
            <person name="Schulz F."/>
            <person name="Roux S."/>
            <person name="Paez-Espino D."/>
            <person name="Jungbluth S."/>
            <person name="Walsh D.A."/>
            <person name="Denef V.J."/>
            <person name="McMahon K.D."/>
            <person name="Konstantinidis K.T."/>
            <person name="Eloe-Fadrosh E.A."/>
            <person name="Kyrpides N.C."/>
            <person name="Woyke T."/>
        </authorList>
    </citation>
    <scope>NUCLEOTIDE SEQUENCE</scope>
    <source>
        <strain evidence="3">GVMAG-S-3300013014-104</strain>
    </source>
</reference>
<dbReference type="GO" id="GO:0016020">
    <property type="term" value="C:membrane"/>
    <property type="evidence" value="ECO:0007669"/>
    <property type="project" value="InterPro"/>
</dbReference>
<evidence type="ECO:0000313" key="3">
    <source>
        <dbReference type="EMBL" id="QHU19074.1"/>
    </source>
</evidence>
<organism evidence="3">
    <name type="scientific">viral metagenome</name>
    <dbReference type="NCBI Taxonomy" id="1070528"/>
    <lineage>
        <taxon>unclassified sequences</taxon>
        <taxon>metagenomes</taxon>
        <taxon>organismal metagenomes</taxon>
    </lineage>
</organism>
<evidence type="ECO:0000256" key="2">
    <source>
        <dbReference type="ARBA" id="ARBA00022679"/>
    </source>
</evidence>
<keyword evidence="1" id="KW-0328">Glycosyltransferase</keyword>
<dbReference type="GO" id="GO:0005975">
    <property type="term" value="P:carbohydrate metabolic process"/>
    <property type="evidence" value="ECO:0007669"/>
    <property type="project" value="InterPro"/>
</dbReference>